<keyword evidence="2" id="KW-1185">Reference proteome</keyword>
<dbReference type="RefSeq" id="WP_141133433.1">
    <property type="nucleotide sequence ID" value="NZ_FZOG01000005.1"/>
</dbReference>
<name>A0A239HVD9_9PSED</name>
<evidence type="ECO:0000313" key="2">
    <source>
        <dbReference type="Proteomes" id="UP000242915"/>
    </source>
</evidence>
<protein>
    <submittedName>
        <fullName evidence="1">Uncharacterized protein</fullName>
    </submittedName>
</protein>
<proteinExistence type="predicted"/>
<organism evidence="1 2">
    <name type="scientific">Pseudomonas segetis</name>
    <dbReference type="NCBI Taxonomy" id="298908"/>
    <lineage>
        <taxon>Bacteria</taxon>
        <taxon>Pseudomonadati</taxon>
        <taxon>Pseudomonadota</taxon>
        <taxon>Gammaproteobacteria</taxon>
        <taxon>Pseudomonadales</taxon>
        <taxon>Pseudomonadaceae</taxon>
        <taxon>Pseudomonas</taxon>
    </lineage>
</organism>
<dbReference type="Proteomes" id="UP000242915">
    <property type="component" value="Unassembled WGS sequence"/>
</dbReference>
<dbReference type="EMBL" id="FZOG01000005">
    <property type="protein sequence ID" value="SNS85400.1"/>
    <property type="molecule type" value="Genomic_DNA"/>
</dbReference>
<sequence length="231" mass="26262">MNYLITPPNTHYDGGLGITACNFSQAADSLREVKNLMIGILPTCYLQRHAIELFLKSLIVILHKKYGLTYGQGFSQEKPAIKVNTKWVPLSNTHNLLDLFNYFQEIFIPLIPELPSRTDWSLEPGIESKIKLISGSDPKSTYFRYPESTNSVQDSKKSSIQPETMESILGKFKAKKEFVKCTLLLDENDNLVQAYSLDHPPIPNTLAALKYLSEYFYNMHAAFRSEITKGF</sequence>
<dbReference type="AlphaFoldDB" id="A0A239HVD9"/>
<gene>
    <name evidence="1" type="ORF">SAMN05216255_3610</name>
</gene>
<reference evidence="2" key="1">
    <citation type="submission" date="2017-06" db="EMBL/GenBank/DDBJ databases">
        <authorList>
            <person name="Varghese N."/>
            <person name="Submissions S."/>
        </authorList>
    </citation>
    <scope>NUCLEOTIDE SEQUENCE [LARGE SCALE GENOMIC DNA]</scope>
    <source>
        <strain evidence="2">CIP 108523</strain>
    </source>
</reference>
<accession>A0A239HVD9</accession>
<evidence type="ECO:0000313" key="1">
    <source>
        <dbReference type="EMBL" id="SNS85400.1"/>
    </source>
</evidence>